<evidence type="ECO:0000313" key="3">
    <source>
        <dbReference type="Proteomes" id="UP001601992"/>
    </source>
</evidence>
<dbReference type="EMBL" id="JBIAQY010000003">
    <property type="protein sequence ID" value="MFF3568013.1"/>
    <property type="molecule type" value="Genomic_DNA"/>
</dbReference>
<dbReference type="SUPFAM" id="SSF100950">
    <property type="entry name" value="NagB/RpiA/CoA transferase-like"/>
    <property type="match status" value="1"/>
</dbReference>
<dbReference type="InterPro" id="IPR003741">
    <property type="entry name" value="LUD_dom"/>
</dbReference>
<protein>
    <submittedName>
        <fullName evidence="2">LUD domain-containing protein</fullName>
    </submittedName>
</protein>
<dbReference type="PANTHER" id="PTHR43682">
    <property type="entry name" value="LACTATE UTILIZATION PROTEIN C"/>
    <property type="match status" value="1"/>
</dbReference>
<dbReference type="RefSeq" id="WP_157186159.1">
    <property type="nucleotide sequence ID" value="NZ_JBIAQY010000003.1"/>
</dbReference>
<proteinExistence type="predicted"/>
<dbReference type="InterPro" id="IPR037171">
    <property type="entry name" value="NagB/RpiA_transferase-like"/>
</dbReference>
<reference evidence="2 3" key="1">
    <citation type="submission" date="2024-10" db="EMBL/GenBank/DDBJ databases">
        <title>The Natural Products Discovery Center: Release of the First 8490 Sequenced Strains for Exploring Actinobacteria Biosynthetic Diversity.</title>
        <authorList>
            <person name="Kalkreuter E."/>
            <person name="Kautsar S.A."/>
            <person name="Yang D."/>
            <person name="Bader C.D."/>
            <person name="Teijaro C.N."/>
            <person name="Fluegel L."/>
            <person name="Davis C.M."/>
            <person name="Simpson J.R."/>
            <person name="Lauterbach L."/>
            <person name="Steele A.D."/>
            <person name="Gui C."/>
            <person name="Meng S."/>
            <person name="Li G."/>
            <person name="Viehrig K."/>
            <person name="Ye F."/>
            <person name="Su P."/>
            <person name="Kiefer A.F."/>
            <person name="Nichols A."/>
            <person name="Cepeda A.J."/>
            <person name="Yan W."/>
            <person name="Fan B."/>
            <person name="Jiang Y."/>
            <person name="Adhikari A."/>
            <person name="Zheng C.-J."/>
            <person name="Schuster L."/>
            <person name="Cowan T.M."/>
            <person name="Smanski M.J."/>
            <person name="Chevrette M.G."/>
            <person name="De Carvalho L.P.S."/>
            <person name="Shen B."/>
        </authorList>
    </citation>
    <scope>NUCLEOTIDE SEQUENCE [LARGE SCALE GENOMIC DNA]</scope>
    <source>
        <strain evidence="2 3">NPDC002593</strain>
    </source>
</reference>
<name>A0ABW6RXC8_9NOCA</name>
<dbReference type="Gene3D" id="3.40.50.10420">
    <property type="entry name" value="NagB/RpiA/CoA transferase-like"/>
    <property type="match status" value="1"/>
</dbReference>
<evidence type="ECO:0000313" key="2">
    <source>
        <dbReference type="EMBL" id="MFF3568013.1"/>
    </source>
</evidence>
<sequence length="219" mass="23831">MSREEFLRRVRDGLKALPDDDRTVTLFPGNRRGTADLSPADSTIVELFVERLEHHGARIARVSESGIPEAVDAALRAQRATTVVAPHGLPEEWLELWAKEQDNQILTDDSHFTSGELDDADAMVTTCAGAVADAGAVVLDGGPGQGFRDRPLAPQCHICVVRTAQIDSSLPEVLDKLDARRPITWCGGPTAPSDAKARNHGRHRQRQLIVLIVDSPELP</sequence>
<dbReference type="InterPro" id="IPR024185">
    <property type="entry name" value="FTHF_cligase-like_sf"/>
</dbReference>
<dbReference type="Proteomes" id="UP001601992">
    <property type="component" value="Unassembled WGS sequence"/>
</dbReference>
<keyword evidence="3" id="KW-1185">Reference proteome</keyword>
<evidence type="ECO:0000259" key="1">
    <source>
        <dbReference type="Pfam" id="PF02589"/>
    </source>
</evidence>
<comment type="caution">
    <text evidence="2">The sequence shown here is derived from an EMBL/GenBank/DDBJ whole genome shotgun (WGS) entry which is preliminary data.</text>
</comment>
<dbReference type="Pfam" id="PF02589">
    <property type="entry name" value="LUD_dom"/>
    <property type="match status" value="1"/>
</dbReference>
<feature type="domain" description="LUD" evidence="1">
    <location>
        <begin position="47"/>
        <end position="213"/>
    </location>
</feature>
<organism evidence="2 3">
    <name type="scientific">Nocardia jiangxiensis</name>
    <dbReference type="NCBI Taxonomy" id="282685"/>
    <lineage>
        <taxon>Bacteria</taxon>
        <taxon>Bacillati</taxon>
        <taxon>Actinomycetota</taxon>
        <taxon>Actinomycetes</taxon>
        <taxon>Mycobacteriales</taxon>
        <taxon>Nocardiaceae</taxon>
        <taxon>Nocardia</taxon>
    </lineage>
</organism>
<gene>
    <name evidence="2" type="ORF">ACFYXQ_09575</name>
</gene>
<accession>A0ABW6RXC8</accession>
<dbReference type="PANTHER" id="PTHR43682:SF1">
    <property type="entry name" value="LACTATE UTILIZATION PROTEIN C"/>
    <property type="match status" value="1"/>
</dbReference>